<feature type="compositionally biased region" description="Low complexity" evidence="1">
    <location>
        <begin position="738"/>
        <end position="762"/>
    </location>
</feature>
<feature type="chain" id="PRO_5020629512" evidence="3">
    <location>
        <begin position="26"/>
        <end position="788"/>
    </location>
</feature>
<evidence type="ECO:0000313" key="5">
    <source>
        <dbReference type="Proteomes" id="UP000294360"/>
    </source>
</evidence>
<dbReference type="Proteomes" id="UP000294360">
    <property type="component" value="Plasmid 3"/>
</dbReference>
<dbReference type="InterPro" id="IPR027628">
    <property type="entry name" value="DotA_TraY"/>
</dbReference>
<dbReference type="NCBIfam" id="TIGR04346">
    <property type="entry name" value="DotA_TraY"/>
    <property type="match status" value="1"/>
</dbReference>
<keyword evidence="2" id="KW-0472">Membrane</keyword>
<keyword evidence="3" id="KW-0732">Signal</keyword>
<sequence length="788" mass="82477">MLRFPFPHAVLLLFALAGDASPAMAATSFDISWAALDPGDDWAWKMVQSVFPIDGTPPTSTGTAATIIGQIVGQLTGFVMAIAMSYLAYTTIINIHRVAESSQILSNGMSSLFLVRLGFAAVMMFPLSSGFSTGQAAVLQATKWGIGMARVVYTNAIKAIGPDAMVVADPIIPGTAITVLDLMQNELCRALINQASGTTLVPAPTVTTITNANGGNLTYTYSLAAGNGTGTATCGTISLVEPLSAGANLAGVSIDMSAQQNSILQNILTTLRPQIESVAQNYWQTRSESALSPLQSLYTTTTQSYTQQLTNAATQITSQIRSKLAASTDARSGNIGLLQNETQQSALGWTSAGAYYLEFARINGLTLSLASSTPIVNMPSFDGLSPSLKSDLAPLFTSSTGFLTQLRNYVNASDGLTTPSANADTSTGQYSSSDPGSAVERLFRTLTFTPTLLNTIVGMLTPTAGDYWTDPFGGLVAMGNKLITVAVSALGAAGIVAGGAGTAGSPLFNVLTLGVSGAIANGISALMQFFAVPVFFTCMGLLIPGLTIAFILPMVPWLIWMAGVAGYLILVCEAVVAVPLWMLAHMTFEGEGLHGRGIAGYELIFNLLFRPVLMLLGLFLGYFIFTAMSWLIRMSFGIAAGFVLGNGWLVTNWLGLIILLNIFVLTHLVTATMSFRMISIIPHHLPKLIGFSSTNRVDMDEFSQGAALVGAGNALKSVEQSVTPKRLQYGGGAGLGGQNQSQASNQTLLPGRSGANSSSGGSTNQSAHLDTTLQATTDVKGSPPHQDA</sequence>
<keyword evidence="2" id="KW-0812">Transmembrane</keyword>
<evidence type="ECO:0000256" key="1">
    <source>
        <dbReference type="SAM" id="MobiDB-lite"/>
    </source>
</evidence>
<protein>
    <submittedName>
        <fullName evidence="4">Conjugal transfer/type IV secretion protein DotA/TraY</fullName>
    </submittedName>
</protein>
<dbReference type="OrthoDB" id="5457650at2"/>
<feature type="compositionally biased region" description="Polar residues" evidence="1">
    <location>
        <begin position="763"/>
        <end position="779"/>
    </location>
</feature>
<name>A0A4U8Z7U5_METTU</name>
<gene>
    <name evidence="4" type="ORF">MTUNDRAET4_0176</name>
</gene>
<geneLocation type="plasmid" evidence="4 5">
    <name>3</name>
</geneLocation>
<dbReference type="RefSeq" id="WP_134493441.1">
    <property type="nucleotide sequence ID" value="NZ_CP139087.1"/>
</dbReference>
<feature type="transmembrane region" description="Helical" evidence="2">
    <location>
        <begin position="104"/>
        <end position="125"/>
    </location>
</feature>
<feature type="transmembrane region" description="Helical" evidence="2">
    <location>
        <begin position="482"/>
        <end position="500"/>
    </location>
</feature>
<dbReference type="EMBL" id="LR536452">
    <property type="protein sequence ID" value="VFU17655.1"/>
    <property type="molecule type" value="Genomic_DNA"/>
</dbReference>
<keyword evidence="4" id="KW-0614">Plasmid</keyword>
<feature type="transmembrane region" description="Helical" evidence="2">
    <location>
        <begin position="67"/>
        <end position="92"/>
    </location>
</feature>
<reference evidence="4 5" key="1">
    <citation type="submission" date="2019-03" db="EMBL/GenBank/DDBJ databases">
        <authorList>
            <person name="Kox A.R. M."/>
        </authorList>
    </citation>
    <scope>NUCLEOTIDE SEQUENCE [LARGE SCALE GENOMIC DNA]</scope>
    <source>
        <strain evidence="4">MTUNDRAET4 annotated genome</strain>
        <plasmid evidence="5">3</plasmid>
    </source>
</reference>
<keyword evidence="2" id="KW-1133">Transmembrane helix</keyword>
<dbReference type="KEGG" id="mtun:MTUNDRAET4_0176.2"/>
<proteinExistence type="predicted"/>
<feature type="region of interest" description="Disordered" evidence="1">
    <location>
        <begin position="729"/>
        <end position="788"/>
    </location>
</feature>
<evidence type="ECO:0000256" key="3">
    <source>
        <dbReference type="SAM" id="SignalP"/>
    </source>
</evidence>
<dbReference type="AlphaFoldDB" id="A0A4U8Z7U5"/>
<accession>A0A4U8Z7U5</accession>
<feature type="transmembrane region" description="Helical" evidence="2">
    <location>
        <begin position="656"/>
        <end position="678"/>
    </location>
</feature>
<feature type="transmembrane region" description="Helical" evidence="2">
    <location>
        <begin position="559"/>
        <end position="583"/>
    </location>
</feature>
<feature type="transmembrane region" description="Helical" evidence="2">
    <location>
        <begin position="530"/>
        <end position="552"/>
    </location>
</feature>
<feature type="signal peptide" evidence="3">
    <location>
        <begin position="1"/>
        <end position="25"/>
    </location>
</feature>
<evidence type="ECO:0000256" key="2">
    <source>
        <dbReference type="SAM" id="Phobius"/>
    </source>
</evidence>
<feature type="transmembrane region" description="Helical" evidence="2">
    <location>
        <begin position="603"/>
        <end position="623"/>
    </location>
</feature>
<organism evidence="4 5">
    <name type="scientific">Methylocella tundrae</name>
    <dbReference type="NCBI Taxonomy" id="227605"/>
    <lineage>
        <taxon>Bacteria</taxon>
        <taxon>Pseudomonadati</taxon>
        <taxon>Pseudomonadota</taxon>
        <taxon>Alphaproteobacteria</taxon>
        <taxon>Hyphomicrobiales</taxon>
        <taxon>Beijerinckiaceae</taxon>
        <taxon>Methylocella</taxon>
    </lineage>
</organism>
<evidence type="ECO:0000313" key="4">
    <source>
        <dbReference type="EMBL" id="VFU17655.1"/>
    </source>
</evidence>